<gene>
    <name evidence="1" type="ORF">EVAR_16742_1</name>
</gene>
<comment type="caution">
    <text evidence="1">The sequence shown here is derived from an EMBL/GenBank/DDBJ whole genome shotgun (WGS) entry which is preliminary data.</text>
</comment>
<sequence>MGGGDQLLSGGCLVLDSTAHFGSIPALHSGHSPTLDFYPGPVFNFNLGLALDSDPSPIFDCAPRDAFNSHSAICPGKRARGPSDIRSLPLPCKLANSVTGSLPAFKAEIGYLVEGGVGHMDF</sequence>
<protein>
    <submittedName>
        <fullName evidence="1">Uncharacterized protein</fullName>
    </submittedName>
</protein>
<proteinExistence type="predicted"/>
<dbReference type="AlphaFoldDB" id="A0A4C1UKX5"/>
<reference evidence="1 2" key="1">
    <citation type="journal article" date="2019" name="Commun. Biol.">
        <title>The bagworm genome reveals a unique fibroin gene that provides high tensile strength.</title>
        <authorList>
            <person name="Kono N."/>
            <person name="Nakamura H."/>
            <person name="Ohtoshi R."/>
            <person name="Tomita M."/>
            <person name="Numata K."/>
            <person name="Arakawa K."/>
        </authorList>
    </citation>
    <scope>NUCLEOTIDE SEQUENCE [LARGE SCALE GENOMIC DNA]</scope>
</reference>
<dbReference type="Proteomes" id="UP000299102">
    <property type="component" value="Unassembled WGS sequence"/>
</dbReference>
<accession>A0A4C1UKX5</accession>
<keyword evidence="2" id="KW-1185">Reference proteome</keyword>
<evidence type="ECO:0000313" key="2">
    <source>
        <dbReference type="Proteomes" id="UP000299102"/>
    </source>
</evidence>
<dbReference type="EMBL" id="BGZK01000189">
    <property type="protein sequence ID" value="GBP27075.1"/>
    <property type="molecule type" value="Genomic_DNA"/>
</dbReference>
<name>A0A4C1UKX5_EUMVA</name>
<evidence type="ECO:0000313" key="1">
    <source>
        <dbReference type="EMBL" id="GBP27075.1"/>
    </source>
</evidence>
<organism evidence="1 2">
    <name type="scientific">Eumeta variegata</name>
    <name type="common">Bagworm moth</name>
    <name type="synonym">Eumeta japonica</name>
    <dbReference type="NCBI Taxonomy" id="151549"/>
    <lineage>
        <taxon>Eukaryota</taxon>
        <taxon>Metazoa</taxon>
        <taxon>Ecdysozoa</taxon>
        <taxon>Arthropoda</taxon>
        <taxon>Hexapoda</taxon>
        <taxon>Insecta</taxon>
        <taxon>Pterygota</taxon>
        <taxon>Neoptera</taxon>
        <taxon>Endopterygota</taxon>
        <taxon>Lepidoptera</taxon>
        <taxon>Glossata</taxon>
        <taxon>Ditrysia</taxon>
        <taxon>Tineoidea</taxon>
        <taxon>Psychidae</taxon>
        <taxon>Oiketicinae</taxon>
        <taxon>Eumeta</taxon>
    </lineage>
</organism>